<dbReference type="STRING" id="1173022.Cri9333_3833"/>
<dbReference type="EMBL" id="CP003620">
    <property type="protein sequence ID" value="AFZ14643.1"/>
    <property type="molecule type" value="Genomic_DNA"/>
</dbReference>
<reference evidence="4 5" key="1">
    <citation type="submission" date="2012-06" db="EMBL/GenBank/DDBJ databases">
        <title>Finished chromosome of genome of Crinalium epipsammum PCC 9333.</title>
        <authorList>
            <consortium name="US DOE Joint Genome Institute"/>
            <person name="Gugger M."/>
            <person name="Coursin T."/>
            <person name="Rippka R."/>
            <person name="Tandeau De Marsac N."/>
            <person name="Huntemann M."/>
            <person name="Wei C.-L."/>
            <person name="Han J."/>
            <person name="Detter J.C."/>
            <person name="Han C."/>
            <person name="Tapia R."/>
            <person name="Davenport K."/>
            <person name="Daligault H."/>
            <person name="Erkkila T."/>
            <person name="Gu W."/>
            <person name="Munk A.C.C."/>
            <person name="Teshima H."/>
            <person name="Xu Y."/>
            <person name="Chain P."/>
            <person name="Chen A."/>
            <person name="Krypides N."/>
            <person name="Mavromatis K."/>
            <person name="Markowitz V."/>
            <person name="Szeto E."/>
            <person name="Ivanova N."/>
            <person name="Mikhailova N."/>
            <person name="Ovchinnikova G."/>
            <person name="Pagani I."/>
            <person name="Pati A."/>
            <person name="Goodwin L."/>
            <person name="Peters L."/>
            <person name="Pitluck S."/>
            <person name="Woyke T."/>
            <person name="Kerfeld C."/>
        </authorList>
    </citation>
    <scope>NUCLEOTIDE SEQUENCE [LARGE SCALE GENOMIC DNA]</scope>
    <source>
        <strain evidence="4 5">PCC 9333</strain>
    </source>
</reference>
<gene>
    <name evidence="4" type="ORF">Cri9333_3833</name>
</gene>
<sequence>MVWRWLSTVGIAVVKAANFVVPHSRYITDTNLDIPENSALAEQKEEIHLAQLKLYYLQNQENIDWKAEQAQLSDELANELQAFIQFAKVVSLDQQFDFLSWRLEQEKAIQLEIIELNHQRQRQLVIEQRQISLKIVEDQKQLENLAIWLIASDILKSESDANIIPLRVFLAPPKFQFEQFSHANDDTNIFPNIELTLAEGLRQFFRNYSQEGKTVDFLAGAWVSKSFHSEASIKALFSVLKSEPTLVLESEVDGDYLNFRIAYWGLNWSKYRYDPIISRLPYREILYESAKNRARKWREIRAKLIATGVSESEADQTYGKDNIKNWETLQLEEQLQQGGIPTKELAVKYFINKKDVEELGQILSICHCLFAGLIADEYFLFQHNSPPLLPSLLPDLTENVPDQAVAHNLIEAVVWYFQKIYQTLKSTRASLMPELALDLAISFVELPNKSWAINQIVYSIKSWFQLRELPQLDGVGVMDLPLPSLLDVLESVVMITDKEYVEKLNQCLVAVGNDRQINVMDACYKRGISLVRNKNYKVAILNFNQLIQINFNSAEVYYNRGIAYAELGEYHQAIEDYTKAIEMNQQWADLYNYRGNAYYKLENYGMAMADYDRAINILQLSVGNITENFLDDDEGIFDFDVDSNEQMLASGISNNSINPLPYFIDDERQVYSLALGSDEENLIIDTGSSEENIKANIWRLF</sequence>
<feature type="repeat" description="TPR" evidence="3">
    <location>
        <begin position="554"/>
        <end position="587"/>
    </location>
</feature>
<dbReference type="PANTHER" id="PTHR44858:SF1">
    <property type="entry name" value="UDP-N-ACETYLGLUCOSAMINE--PEPTIDE N-ACETYLGLUCOSAMINYLTRANSFERASE SPINDLY-RELATED"/>
    <property type="match status" value="1"/>
</dbReference>
<dbReference type="GO" id="GO:0009279">
    <property type="term" value="C:cell outer membrane"/>
    <property type="evidence" value="ECO:0007669"/>
    <property type="project" value="TreeGrafter"/>
</dbReference>
<keyword evidence="1" id="KW-0677">Repeat</keyword>
<proteinExistence type="predicted"/>
<evidence type="ECO:0000256" key="2">
    <source>
        <dbReference type="ARBA" id="ARBA00022803"/>
    </source>
</evidence>
<organism evidence="4 5">
    <name type="scientific">Crinalium epipsammum PCC 9333</name>
    <dbReference type="NCBI Taxonomy" id="1173022"/>
    <lineage>
        <taxon>Bacteria</taxon>
        <taxon>Bacillati</taxon>
        <taxon>Cyanobacteriota</taxon>
        <taxon>Cyanophyceae</taxon>
        <taxon>Gomontiellales</taxon>
        <taxon>Gomontiellaceae</taxon>
        <taxon>Crinalium</taxon>
    </lineage>
</organism>
<keyword evidence="5" id="KW-1185">Reference proteome</keyword>
<dbReference type="eggNOG" id="COG0457">
    <property type="taxonomic scope" value="Bacteria"/>
</dbReference>
<dbReference type="GO" id="GO:0046813">
    <property type="term" value="P:receptor-mediated virion attachment to host cell"/>
    <property type="evidence" value="ECO:0007669"/>
    <property type="project" value="TreeGrafter"/>
</dbReference>
<dbReference type="InterPro" id="IPR011990">
    <property type="entry name" value="TPR-like_helical_dom_sf"/>
</dbReference>
<dbReference type="PANTHER" id="PTHR44858">
    <property type="entry name" value="TETRATRICOPEPTIDE REPEAT PROTEIN 6"/>
    <property type="match status" value="1"/>
</dbReference>
<dbReference type="SUPFAM" id="SSF48452">
    <property type="entry name" value="TPR-like"/>
    <property type="match status" value="1"/>
</dbReference>
<dbReference type="InterPro" id="IPR019734">
    <property type="entry name" value="TPR_rpt"/>
</dbReference>
<dbReference type="Proteomes" id="UP000010472">
    <property type="component" value="Chromosome"/>
</dbReference>
<dbReference type="PROSITE" id="PS50293">
    <property type="entry name" value="TPR_REGION"/>
    <property type="match status" value="1"/>
</dbReference>
<dbReference type="Gene3D" id="1.25.40.10">
    <property type="entry name" value="Tetratricopeptide repeat domain"/>
    <property type="match status" value="1"/>
</dbReference>
<evidence type="ECO:0000313" key="5">
    <source>
        <dbReference type="Proteomes" id="UP000010472"/>
    </source>
</evidence>
<name>K9W2R3_9CYAN</name>
<dbReference type="SMART" id="SM00028">
    <property type="entry name" value="TPR"/>
    <property type="match status" value="3"/>
</dbReference>
<dbReference type="Pfam" id="PF00515">
    <property type="entry name" value="TPR_1"/>
    <property type="match status" value="1"/>
</dbReference>
<protein>
    <submittedName>
        <fullName evidence="4">Tetratricopeptide TPR_1 repeat-containing protein</fullName>
    </submittedName>
</protein>
<accession>K9W2R3</accession>
<evidence type="ECO:0000256" key="3">
    <source>
        <dbReference type="PROSITE-ProRule" id="PRU00339"/>
    </source>
</evidence>
<dbReference type="RefSeq" id="WP_015204743.1">
    <property type="nucleotide sequence ID" value="NC_019753.1"/>
</dbReference>
<keyword evidence="2 3" id="KW-0802">TPR repeat</keyword>
<dbReference type="InterPro" id="IPR050498">
    <property type="entry name" value="Ycf3"/>
</dbReference>
<dbReference type="PATRIC" id="fig|1173022.3.peg.4128"/>
<dbReference type="Pfam" id="PF13181">
    <property type="entry name" value="TPR_8"/>
    <property type="match status" value="1"/>
</dbReference>
<dbReference type="KEGG" id="cep:Cri9333_3833"/>
<evidence type="ECO:0000256" key="1">
    <source>
        <dbReference type="ARBA" id="ARBA00022737"/>
    </source>
</evidence>
<dbReference type="PROSITE" id="PS50005">
    <property type="entry name" value="TPR"/>
    <property type="match status" value="2"/>
</dbReference>
<dbReference type="HOGENOM" id="CLU_393163_0_0_3"/>
<dbReference type="AlphaFoldDB" id="K9W2R3"/>
<dbReference type="OrthoDB" id="494465at2"/>
<evidence type="ECO:0000313" key="4">
    <source>
        <dbReference type="EMBL" id="AFZ14643.1"/>
    </source>
</evidence>
<feature type="repeat" description="TPR" evidence="3">
    <location>
        <begin position="588"/>
        <end position="621"/>
    </location>
</feature>